<evidence type="ECO:0000256" key="6">
    <source>
        <dbReference type="ARBA" id="ARBA00022989"/>
    </source>
</evidence>
<name>A0A2L0EUQ4_SORCE</name>
<dbReference type="InterPro" id="IPR036526">
    <property type="entry name" value="C-N_Hydrolase_sf"/>
</dbReference>
<feature type="transmembrane region" description="Helical" evidence="9">
    <location>
        <begin position="256"/>
        <end position="274"/>
    </location>
</feature>
<keyword evidence="7 9" id="KW-0472">Membrane</keyword>
<comment type="catalytic activity">
    <reaction evidence="9">
        <text>N-terminal S-1,2-diacyl-sn-glyceryl-L-cysteinyl-[lipoprotein] + a glycerophospholipid = N-acyl-S-1,2-diacyl-sn-glyceryl-L-cysteinyl-[lipoprotein] + a 2-acyl-sn-glycero-3-phospholipid + H(+)</text>
        <dbReference type="Rhea" id="RHEA:48228"/>
        <dbReference type="Rhea" id="RHEA-COMP:14681"/>
        <dbReference type="Rhea" id="RHEA-COMP:14684"/>
        <dbReference type="ChEBI" id="CHEBI:15378"/>
        <dbReference type="ChEBI" id="CHEBI:136912"/>
        <dbReference type="ChEBI" id="CHEBI:140656"/>
        <dbReference type="ChEBI" id="CHEBI:140657"/>
        <dbReference type="ChEBI" id="CHEBI:140660"/>
        <dbReference type="EC" id="2.3.1.269"/>
    </reaction>
</comment>
<keyword evidence="4 9" id="KW-0808">Transferase</keyword>
<dbReference type="SUPFAM" id="SSF56317">
    <property type="entry name" value="Carbon-nitrogen hydrolase"/>
    <property type="match status" value="1"/>
</dbReference>
<keyword evidence="5 9" id="KW-0812">Transmembrane</keyword>
<keyword evidence="3 9" id="KW-1003">Cell membrane</keyword>
<reference evidence="11 12" key="1">
    <citation type="submission" date="2015-09" db="EMBL/GenBank/DDBJ databases">
        <title>Sorangium comparison.</title>
        <authorList>
            <person name="Zaburannyi N."/>
            <person name="Bunk B."/>
            <person name="Overmann J."/>
            <person name="Mueller R."/>
        </authorList>
    </citation>
    <scope>NUCLEOTIDE SEQUENCE [LARGE SCALE GENOMIC DNA]</scope>
    <source>
        <strain evidence="11 12">So ce26</strain>
    </source>
</reference>
<gene>
    <name evidence="9" type="primary">lnt</name>
    <name evidence="11" type="ORF">SOCE26_044670</name>
</gene>
<dbReference type="InterPro" id="IPR045378">
    <property type="entry name" value="LNT_N"/>
</dbReference>
<dbReference type="Gene3D" id="3.60.110.10">
    <property type="entry name" value="Carbon-nitrogen hydrolase"/>
    <property type="match status" value="1"/>
</dbReference>
<dbReference type="GO" id="GO:0016410">
    <property type="term" value="F:N-acyltransferase activity"/>
    <property type="evidence" value="ECO:0007669"/>
    <property type="project" value="UniProtKB-UniRule"/>
</dbReference>
<evidence type="ECO:0000256" key="2">
    <source>
        <dbReference type="ARBA" id="ARBA00010065"/>
    </source>
</evidence>
<dbReference type="GO" id="GO:0042158">
    <property type="term" value="P:lipoprotein biosynthetic process"/>
    <property type="evidence" value="ECO:0007669"/>
    <property type="project" value="UniProtKB-UniRule"/>
</dbReference>
<dbReference type="AlphaFoldDB" id="A0A2L0EUQ4"/>
<dbReference type="PROSITE" id="PS50263">
    <property type="entry name" value="CN_HYDROLASE"/>
    <property type="match status" value="1"/>
</dbReference>
<dbReference type="Pfam" id="PF00795">
    <property type="entry name" value="CN_hydrolase"/>
    <property type="match status" value="1"/>
</dbReference>
<dbReference type="Proteomes" id="UP000238348">
    <property type="component" value="Chromosome"/>
</dbReference>
<dbReference type="HAMAP" id="MF_01148">
    <property type="entry name" value="Lnt"/>
    <property type="match status" value="1"/>
</dbReference>
<evidence type="ECO:0000259" key="10">
    <source>
        <dbReference type="PROSITE" id="PS50263"/>
    </source>
</evidence>
<feature type="transmembrane region" description="Helical" evidence="9">
    <location>
        <begin position="161"/>
        <end position="182"/>
    </location>
</feature>
<dbReference type="InterPro" id="IPR003010">
    <property type="entry name" value="C-N_Hydrolase"/>
</dbReference>
<dbReference type="EMBL" id="CP012673">
    <property type="protein sequence ID" value="AUX43027.1"/>
    <property type="molecule type" value="Genomic_DNA"/>
</dbReference>
<comment type="function">
    <text evidence="9">Catalyzes the phospholipid dependent N-acylation of the N-terminal cysteine of apolipoprotein, the last step in lipoprotein maturation.</text>
</comment>
<keyword evidence="6 9" id="KW-1133">Transmembrane helix</keyword>
<feature type="transmembrane region" description="Helical" evidence="9">
    <location>
        <begin position="94"/>
        <end position="113"/>
    </location>
</feature>
<sequence length="575" mass="61976">MTTAHQQDGGAAGAAPEAADVARLPLPETPREASAPRAGSAARPMPARLACGLAALTGFLYFLGFPGMDLWPISFFGLVPLIVALRGQTPGRAALLGWIAGFVMTMTGFYWLLEMLKVFSGFPTILCVLFMAILCAYQAGRIALCGWLYGRAEARGWPGPVVFALAFVTSELVFPLLFPWYFGSSVHNAPVMAQVADLGGPYLVGLVLIAANLAIAELVMFRLDRPARVAAPQSGAPGAEGRAAGATLPGRPLNRALLAVGVAVPALAAVYGVVRMRSVGAAMSAAEPIKVGIVQPNLALFDRRNAEKIHLSRTRELASQGAGLVVWSEAGVPRSFRESSYKREVQRSLTSRLGVPTVVGTVIHRLPAAAGERGVSFNTALMAGAEGEILGRYDKQYLLAFGEYLPLGEQVPYLYTLSPNSGRFSPGTSLDPLQWNGHRLATMICYEDILPHFVNKLVAHGDPDLLVNLTNDAWFGDTTEPWIHLALAKMRAIEHRRYLVRATNSGVSAIVDPAGRVVVHSDTFKEQSLLGEARFMRARTVYGMVGDIPWYVAAVATAAMAFVSRPERWRRRREV</sequence>
<evidence type="ECO:0000256" key="8">
    <source>
        <dbReference type="ARBA" id="ARBA00023315"/>
    </source>
</evidence>
<dbReference type="NCBIfam" id="TIGR00546">
    <property type="entry name" value="lnt"/>
    <property type="match status" value="1"/>
</dbReference>
<dbReference type="InterPro" id="IPR004563">
    <property type="entry name" value="Apolipo_AcylTrfase"/>
</dbReference>
<keyword evidence="8 9" id="KW-0012">Acyltransferase</keyword>
<comment type="pathway">
    <text evidence="9">Protein modification; lipoprotein biosynthesis (N-acyl transfer).</text>
</comment>
<dbReference type="EC" id="2.3.1.269" evidence="9"/>
<dbReference type="Pfam" id="PF20154">
    <property type="entry name" value="LNT_N"/>
    <property type="match status" value="1"/>
</dbReference>
<feature type="transmembrane region" description="Helical" evidence="9">
    <location>
        <begin position="541"/>
        <end position="563"/>
    </location>
</feature>
<evidence type="ECO:0000256" key="5">
    <source>
        <dbReference type="ARBA" id="ARBA00022692"/>
    </source>
</evidence>
<feature type="transmembrane region" description="Helical" evidence="9">
    <location>
        <begin position="47"/>
        <end position="64"/>
    </location>
</feature>
<feature type="transmembrane region" description="Helical" evidence="9">
    <location>
        <begin position="202"/>
        <end position="221"/>
    </location>
</feature>
<dbReference type="UniPathway" id="UPA00666"/>
<accession>A0A2L0EUQ4</accession>
<evidence type="ECO:0000256" key="9">
    <source>
        <dbReference type="HAMAP-Rule" id="MF_01148"/>
    </source>
</evidence>
<evidence type="ECO:0000256" key="1">
    <source>
        <dbReference type="ARBA" id="ARBA00004651"/>
    </source>
</evidence>
<dbReference type="PANTHER" id="PTHR38686">
    <property type="entry name" value="APOLIPOPROTEIN N-ACYLTRANSFERASE"/>
    <property type="match status" value="1"/>
</dbReference>
<feature type="transmembrane region" description="Helical" evidence="9">
    <location>
        <begin position="119"/>
        <end position="140"/>
    </location>
</feature>
<evidence type="ECO:0000256" key="4">
    <source>
        <dbReference type="ARBA" id="ARBA00022679"/>
    </source>
</evidence>
<protein>
    <recommendedName>
        <fullName evidence="9">Apolipoprotein N-acyltransferase</fullName>
        <shortName evidence="9">ALP N-acyltransferase</shortName>
        <ecNumber evidence="9">2.3.1.269</ecNumber>
    </recommendedName>
</protein>
<evidence type="ECO:0000313" key="11">
    <source>
        <dbReference type="EMBL" id="AUX43027.1"/>
    </source>
</evidence>
<dbReference type="GO" id="GO:0005886">
    <property type="term" value="C:plasma membrane"/>
    <property type="evidence" value="ECO:0007669"/>
    <property type="project" value="UniProtKB-SubCell"/>
</dbReference>
<evidence type="ECO:0000313" key="12">
    <source>
        <dbReference type="Proteomes" id="UP000238348"/>
    </source>
</evidence>
<comment type="similarity">
    <text evidence="2 9">Belongs to the CN hydrolase family. Apolipoprotein N-acyltransferase subfamily.</text>
</comment>
<dbReference type="PANTHER" id="PTHR38686:SF1">
    <property type="entry name" value="APOLIPOPROTEIN N-ACYLTRANSFERASE"/>
    <property type="match status" value="1"/>
</dbReference>
<feature type="domain" description="CN hydrolase" evidence="10">
    <location>
        <begin position="289"/>
        <end position="535"/>
    </location>
</feature>
<evidence type="ECO:0000256" key="3">
    <source>
        <dbReference type="ARBA" id="ARBA00022475"/>
    </source>
</evidence>
<dbReference type="CDD" id="cd07571">
    <property type="entry name" value="ALP_N-acyl_transferase"/>
    <property type="match status" value="1"/>
</dbReference>
<proteinExistence type="inferred from homology"/>
<dbReference type="RefSeq" id="WP_104981763.1">
    <property type="nucleotide sequence ID" value="NZ_CP012673.1"/>
</dbReference>
<dbReference type="OrthoDB" id="9804277at2"/>
<feature type="transmembrane region" description="Helical" evidence="9">
    <location>
        <begin position="70"/>
        <end position="87"/>
    </location>
</feature>
<evidence type="ECO:0000256" key="7">
    <source>
        <dbReference type="ARBA" id="ARBA00023136"/>
    </source>
</evidence>
<organism evidence="11 12">
    <name type="scientific">Sorangium cellulosum</name>
    <name type="common">Polyangium cellulosum</name>
    <dbReference type="NCBI Taxonomy" id="56"/>
    <lineage>
        <taxon>Bacteria</taxon>
        <taxon>Pseudomonadati</taxon>
        <taxon>Myxococcota</taxon>
        <taxon>Polyangia</taxon>
        <taxon>Polyangiales</taxon>
        <taxon>Polyangiaceae</taxon>
        <taxon>Sorangium</taxon>
    </lineage>
</organism>
<comment type="subcellular location">
    <subcellularLocation>
        <location evidence="1 9">Cell membrane</location>
        <topology evidence="1 9">Multi-pass membrane protein</topology>
    </subcellularLocation>
</comment>